<protein>
    <submittedName>
        <fullName evidence="1">Uncharacterized protein</fullName>
    </submittedName>
</protein>
<dbReference type="Proteomes" id="UP000628109">
    <property type="component" value="Unassembled WGS sequence"/>
</dbReference>
<evidence type="ECO:0000313" key="1">
    <source>
        <dbReference type="EMBL" id="GFZ93784.1"/>
    </source>
</evidence>
<name>A0ABQ1EYU0_SPHSA</name>
<keyword evidence="2" id="KW-1185">Reference proteome</keyword>
<reference evidence="2" key="1">
    <citation type="journal article" date="2019" name="Int. J. Syst. Evol. Microbiol.">
        <title>The Global Catalogue of Microorganisms (GCM) 10K type strain sequencing project: providing services to taxonomists for standard genome sequencing and annotation.</title>
        <authorList>
            <consortium name="The Broad Institute Genomics Platform"/>
            <consortium name="The Broad Institute Genome Sequencing Center for Infectious Disease"/>
            <person name="Wu L."/>
            <person name="Ma J."/>
        </authorList>
    </citation>
    <scope>NUCLEOTIDE SEQUENCE [LARGE SCALE GENOMIC DNA]</scope>
    <source>
        <strain evidence="2">CCM 7327</strain>
    </source>
</reference>
<gene>
    <name evidence="1" type="ORF">GCM10019071_25050</name>
</gene>
<comment type="caution">
    <text evidence="1">The sequence shown here is derived from an EMBL/GenBank/DDBJ whole genome shotgun (WGS) entry which is preliminary data.</text>
</comment>
<accession>A0ABQ1EYU0</accession>
<dbReference type="EMBL" id="BMDU01000005">
    <property type="protein sequence ID" value="GFZ93784.1"/>
    <property type="molecule type" value="Genomic_DNA"/>
</dbReference>
<organism evidence="1 2">
    <name type="scientific">Sphingobium fuliginis (strain ATCC 27551)</name>
    <dbReference type="NCBI Taxonomy" id="336203"/>
    <lineage>
        <taxon>Bacteria</taxon>
        <taxon>Pseudomonadati</taxon>
        <taxon>Pseudomonadota</taxon>
        <taxon>Alphaproteobacteria</taxon>
        <taxon>Sphingomonadales</taxon>
        <taxon>Sphingomonadaceae</taxon>
        <taxon>Sphingobium</taxon>
    </lineage>
</organism>
<proteinExistence type="predicted"/>
<evidence type="ECO:0000313" key="2">
    <source>
        <dbReference type="Proteomes" id="UP000628109"/>
    </source>
</evidence>
<sequence length="96" mass="10012">MLLRAGGGVGNIVQHLIGRPAEAADAEQILVEGGDGHRDVLQPFLAALGGDDDACSGVRIRHFGRDGGRFFGMGAGYICRCKQGQGTCAKGMAEPW</sequence>